<name>A0A8J5XFI2_DIALT</name>
<accession>A0A8J5XFI2</accession>
<evidence type="ECO:0000313" key="2">
    <source>
        <dbReference type="EMBL" id="KAG8467876.1"/>
    </source>
</evidence>
<proteinExistence type="predicted"/>
<keyword evidence="3" id="KW-1185">Reference proteome</keyword>
<dbReference type="Gene3D" id="3.10.20.90">
    <property type="entry name" value="Phosphatidylinositol 3-kinase Catalytic Subunit, Chain A, domain 1"/>
    <property type="match status" value="1"/>
</dbReference>
<dbReference type="OMA" id="FEERTPC"/>
<dbReference type="EMBL" id="JAGTXO010000005">
    <property type="protein sequence ID" value="KAG8467876.1"/>
    <property type="molecule type" value="Genomic_DNA"/>
</dbReference>
<dbReference type="AlphaFoldDB" id="A0A8J5XFI2"/>
<dbReference type="InterPro" id="IPR029071">
    <property type="entry name" value="Ubiquitin-like_domsf"/>
</dbReference>
<feature type="compositionally biased region" description="Polar residues" evidence="1">
    <location>
        <begin position="8"/>
        <end position="20"/>
    </location>
</feature>
<dbReference type="Proteomes" id="UP000751190">
    <property type="component" value="Unassembled WGS sequence"/>
</dbReference>
<feature type="region of interest" description="Disordered" evidence="1">
    <location>
        <begin position="126"/>
        <end position="148"/>
    </location>
</feature>
<comment type="caution">
    <text evidence="2">The sequence shown here is derived from an EMBL/GenBank/DDBJ whole genome shotgun (WGS) entry which is preliminary data.</text>
</comment>
<evidence type="ECO:0000313" key="3">
    <source>
        <dbReference type="Proteomes" id="UP000751190"/>
    </source>
</evidence>
<dbReference type="OrthoDB" id="10487384at2759"/>
<protein>
    <recommendedName>
        <fullName evidence="4">Ubiquitin-like domain-containing protein</fullName>
    </recommendedName>
</protein>
<reference evidence="2" key="1">
    <citation type="submission" date="2021-05" db="EMBL/GenBank/DDBJ databases">
        <title>The genome of the haptophyte Pavlova lutheri (Diacronema luteri, Pavlovales) - a model for lipid biosynthesis in eukaryotic algae.</title>
        <authorList>
            <person name="Hulatt C.J."/>
            <person name="Posewitz M.C."/>
        </authorList>
    </citation>
    <scope>NUCLEOTIDE SEQUENCE</scope>
    <source>
        <strain evidence="2">NIVA-4/92</strain>
    </source>
</reference>
<gene>
    <name evidence="2" type="ORF">KFE25_006928</name>
</gene>
<sequence length="293" mass="31617">MPRVKATPTRTHQAEPQTSEVARADTANVASGNTPFTVRVRHPNGTDRFSVRPAQTVGDLRQMASDATKVAPLSRVLLFLDVGCTEPLDDDDETLGRDGLALEHGDMLSMQVKPVAARKAKAAVDDAGGSVAKRPKGAPAKSGGEYLREGKTPRDIAVAFMMPDGDRMSGEGAYSQMAAAARLDAVLARRVELNVQRKGRSATLSIRFTGNRKAFEERTPCYSFDELVGIVGEITARQTTSRRRTATSASHLLNAEQLARRSPAMFWSVHALGEEMGASWEERLQSVLNLAAG</sequence>
<dbReference type="SUPFAM" id="SSF54236">
    <property type="entry name" value="Ubiquitin-like"/>
    <property type="match status" value="1"/>
</dbReference>
<evidence type="ECO:0000256" key="1">
    <source>
        <dbReference type="SAM" id="MobiDB-lite"/>
    </source>
</evidence>
<organism evidence="2 3">
    <name type="scientific">Diacronema lutheri</name>
    <name type="common">Unicellular marine alga</name>
    <name type="synonym">Monochrysis lutheri</name>
    <dbReference type="NCBI Taxonomy" id="2081491"/>
    <lineage>
        <taxon>Eukaryota</taxon>
        <taxon>Haptista</taxon>
        <taxon>Haptophyta</taxon>
        <taxon>Pavlovophyceae</taxon>
        <taxon>Pavlovales</taxon>
        <taxon>Pavlovaceae</taxon>
        <taxon>Diacronema</taxon>
    </lineage>
</organism>
<feature type="region of interest" description="Disordered" evidence="1">
    <location>
        <begin position="1"/>
        <end position="22"/>
    </location>
</feature>
<evidence type="ECO:0008006" key="4">
    <source>
        <dbReference type="Google" id="ProtNLM"/>
    </source>
</evidence>